<dbReference type="Pfam" id="PF01872">
    <property type="entry name" value="RibD_C"/>
    <property type="match status" value="1"/>
</dbReference>
<keyword evidence="6" id="KW-1185">Reference proteome</keyword>
<dbReference type="SUPFAM" id="SSF53597">
    <property type="entry name" value="Dihydrofolate reductase-like"/>
    <property type="match status" value="1"/>
</dbReference>
<keyword evidence="3" id="KW-0560">Oxidoreductase</keyword>
<accession>A0ABV3ZKS2</accession>
<dbReference type="Proteomes" id="UP001560573">
    <property type="component" value="Unassembled WGS sequence"/>
</dbReference>
<comment type="pathway">
    <text evidence="1">Cofactor biosynthesis; riboflavin biosynthesis.</text>
</comment>
<reference evidence="5 6" key="1">
    <citation type="submission" date="2023-07" db="EMBL/GenBank/DDBJ databases">
        <authorList>
            <person name="Lian W.-H."/>
        </authorList>
    </citation>
    <scope>NUCLEOTIDE SEQUENCE [LARGE SCALE GENOMIC DNA]</scope>
    <source>
        <strain evidence="5 6">SYSU DXS3180</strain>
    </source>
</reference>
<dbReference type="RefSeq" id="WP_369331110.1">
    <property type="nucleotide sequence ID" value="NZ_JAULBC010000007.1"/>
</dbReference>
<comment type="caution">
    <text evidence="5">The sequence shown here is derived from an EMBL/GenBank/DDBJ whole genome shotgun (WGS) entry which is preliminary data.</text>
</comment>
<organism evidence="5 6">
    <name type="scientific">Danxiaibacter flavus</name>
    <dbReference type="NCBI Taxonomy" id="3049108"/>
    <lineage>
        <taxon>Bacteria</taxon>
        <taxon>Pseudomonadati</taxon>
        <taxon>Bacteroidota</taxon>
        <taxon>Chitinophagia</taxon>
        <taxon>Chitinophagales</taxon>
        <taxon>Chitinophagaceae</taxon>
        <taxon>Danxiaibacter</taxon>
    </lineage>
</organism>
<evidence type="ECO:0000313" key="6">
    <source>
        <dbReference type="Proteomes" id="UP001560573"/>
    </source>
</evidence>
<dbReference type="Gene3D" id="3.40.430.10">
    <property type="entry name" value="Dihydrofolate Reductase, subunit A"/>
    <property type="match status" value="1"/>
</dbReference>
<evidence type="ECO:0000313" key="5">
    <source>
        <dbReference type="EMBL" id="MEX6689701.1"/>
    </source>
</evidence>
<dbReference type="PANTHER" id="PTHR38011:SF7">
    <property type="entry name" value="2,5-DIAMINO-6-RIBOSYLAMINO-4(3H)-PYRIMIDINONE 5'-PHOSPHATE REDUCTASE"/>
    <property type="match status" value="1"/>
</dbReference>
<evidence type="ECO:0000256" key="3">
    <source>
        <dbReference type="ARBA" id="ARBA00023002"/>
    </source>
</evidence>
<dbReference type="EMBL" id="JAULBC010000007">
    <property type="protein sequence ID" value="MEX6689701.1"/>
    <property type="molecule type" value="Genomic_DNA"/>
</dbReference>
<keyword evidence="2" id="KW-0521">NADP</keyword>
<evidence type="ECO:0000256" key="2">
    <source>
        <dbReference type="ARBA" id="ARBA00022857"/>
    </source>
</evidence>
<dbReference type="InterPro" id="IPR002734">
    <property type="entry name" value="RibDG_C"/>
</dbReference>
<name>A0ABV3ZKS2_9BACT</name>
<protein>
    <submittedName>
        <fullName evidence="5">RibD family protein</fullName>
    </submittedName>
</protein>
<dbReference type="InterPro" id="IPR024072">
    <property type="entry name" value="DHFR-like_dom_sf"/>
</dbReference>
<dbReference type="InterPro" id="IPR050765">
    <property type="entry name" value="Riboflavin_Biosynth_HTPR"/>
</dbReference>
<evidence type="ECO:0000256" key="1">
    <source>
        <dbReference type="ARBA" id="ARBA00005104"/>
    </source>
</evidence>
<gene>
    <name evidence="5" type="ORF">QTN47_19505</name>
</gene>
<evidence type="ECO:0000259" key="4">
    <source>
        <dbReference type="Pfam" id="PF01872"/>
    </source>
</evidence>
<feature type="domain" description="Bacterial bifunctional deaminase-reductase C-terminal" evidence="4">
    <location>
        <begin position="4"/>
        <end position="225"/>
    </location>
</feature>
<proteinExistence type="predicted"/>
<dbReference type="PANTHER" id="PTHR38011">
    <property type="entry name" value="DIHYDROFOLATE REDUCTASE FAMILY PROTEIN (AFU_ORTHOLOGUE AFUA_8G06820)"/>
    <property type="match status" value="1"/>
</dbReference>
<sequence>MNRPYVICHMMSTIDGKILSANWGDNETLKDFTGLFEQYHEAFESQAWMCGRVTMEKDFSEGAKPDLTPPPHPVTRAAFIGDSNASSFAIAVDGNGKLGWNDNQTGGDHIIEVLTHSVSDEYLYYLQRKRISYIFAGETAIDFGSALQQLADLFPIKTLMLEGGGHINGSLLNDGMIDELSLLLLPIADGTPKSPTVFEVSEYLQKKPASVMKLTQVKELSNDVLWLRYAFENR</sequence>